<evidence type="ECO:0000259" key="9">
    <source>
        <dbReference type="PROSITE" id="PS51782"/>
    </source>
</evidence>
<gene>
    <name evidence="10" type="ORF">ENSA7_75750</name>
</gene>
<dbReference type="SMART" id="SM00257">
    <property type="entry name" value="LysM"/>
    <property type="match status" value="2"/>
</dbReference>
<feature type="compositionally biased region" description="Acidic residues" evidence="8">
    <location>
        <begin position="105"/>
        <end position="121"/>
    </location>
</feature>
<dbReference type="InterPro" id="IPR018392">
    <property type="entry name" value="LysM"/>
</dbReference>
<dbReference type="GO" id="GO:0008237">
    <property type="term" value="F:metallopeptidase activity"/>
    <property type="evidence" value="ECO:0007669"/>
    <property type="project" value="UniProtKB-KW"/>
</dbReference>
<proteinExistence type="predicted"/>
<dbReference type="Gene3D" id="3.10.350.10">
    <property type="entry name" value="LysM domain"/>
    <property type="match status" value="2"/>
</dbReference>
<keyword evidence="6" id="KW-0862">Zinc</keyword>
<dbReference type="GO" id="GO:0004252">
    <property type="term" value="F:serine-type endopeptidase activity"/>
    <property type="evidence" value="ECO:0007669"/>
    <property type="project" value="InterPro"/>
</dbReference>
<evidence type="ECO:0000256" key="8">
    <source>
        <dbReference type="SAM" id="MobiDB-lite"/>
    </source>
</evidence>
<dbReference type="PROSITE" id="PS51782">
    <property type="entry name" value="LYSM"/>
    <property type="match status" value="2"/>
</dbReference>
<keyword evidence="7" id="KW-0482">Metalloprotease</keyword>
<keyword evidence="5" id="KW-0378">Hydrolase</keyword>
<evidence type="ECO:0000256" key="4">
    <source>
        <dbReference type="ARBA" id="ARBA00022764"/>
    </source>
</evidence>
<dbReference type="Pfam" id="PF01476">
    <property type="entry name" value="LysM"/>
    <property type="match status" value="2"/>
</dbReference>
<organism evidence="10 11">
    <name type="scientific">Enhygromyxa salina</name>
    <dbReference type="NCBI Taxonomy" id="215803"/>
    <lineage>
        <taxon>Bacteria</taxon>
        <taxon>Pseudomonadati</taxon>
        <taxon>Myxococcota</taxon>
        <taxon>Polyangia</taxon>
        <taxon>Nannocystales</taxon>
        <taxon>Nannocystaceae</taxon>
        <taxon>Enhygromyxa</taxon>
    </lineage>
</organism>
<evidence type="ECO:0000313" key="10">
    <source>
        <dbReference type="EMBL" id="PRP94753.1"/>
    </source>
</evidence>
<keyword evidence="4" id="KW-0574">Periplasm</keyword>
<dbReference type="AlphaFoldDB" id="A0A2S9XPH1"/>
<evidence type="ECO:0000256" key="2">
    <source>
        <dbReference type="ARBA" id="ARBA00022723"/>
    </source>
</evidence>
<evidence type="ECO:0000256" key="3">
    <source>
        <dbReference type="ARBA" id="ARBA00022729"/>
    </source>
</evidence>
<feature type="region of interest" description="Disordered" evidence="8">
    <location>
        <begin position="1"/>
        <end position="23"/>
    </location>
</feature>
<evidence type="ECO:0000256" key="1">
    <source>
        <dbReference type="ARBA" id="ARBA00022670"/>
    </source>
</evidence>
<keyword evidence="1" id="KW-0645">Protease</keyword>
<evidence type="ECO:0000256" key="6">
    <source>
        <dbReference type="ARBA" id="ARBA00022833"/>
    </source>
</evidence>
<keyword evidence="3" id="KW-0732">Signal</keyword>
<evidence type="ECO:0000313" key="11">
    <source>
        <dbReference type="Proteomes" id="UP000238823"/>
    </source>
</evidence>
<comment type="caution">
    <text evidence="10">The sequence shown here is derived from an EMBL/GenBank/DDBJ whole genome shotgun (WGS) entry which is preliminary data.</text>
</comment>
<dbReference type="GO" id="GO:0006508">
    <property type="term" value="P:proteolysis"/>
    <property type="evidence" value="ECO:0007669"/>
    <property type="project" value="UniProtKB-KW"/>
</dbReference>
<dbReference type="SUPFAM" id="SSF55166">
    <property type="entry name" value="Hedgehog/DD-peptidase"/>
    <property type="match status" value="1"/>
</dbReference>
<evidence type="ECO:0000256" key="5">
    <source>
        <dbReference type="ARBA" id="ARBA00022801"/>
    </source>
</evidence>
<dbReference type="CDD" id="cd00118">
    <property type="entry name" value="LysM"/>
    <property type="match status" value="2"/>
</dbReference>
<sequence>MPSEPERESSQAEPPPSVAHGRPRSLWLALPLTLTFGLGIGSPAVATASPPSDRGRVNAEVNAEAEVELGDLPSPEDLPDILPEVTAESSPPPQAKSKSDKHEPDEDEPDEDEPDEDEPDDSPSAAEPPPPEPKVAAPKIKKLKKPKWIKHTILPGERLDDIATRYDVRTGSLIRWNKLDERRPQLFAGRDLAVYTKHIPPPQQKLIYTVKSGDTWNKIASAHHVDVDLLRLRWNSKVPRKFKAGQELVIWVDPLNNPDLLRDADETRTKASAGTSAKSASVSSSSTASAASVSAARLPLVKIKTGSVSVGKPNRGKLVNALALPENKVLYTIRKPDECFGSSHTLHNLQLAIANFRRATGFSGELVIGAISKRGGGRLKPHSSHQSGRDVDVRLPVKSASGSSDNIDDVDWDATWALIQALISTGEVQYIFLSTSRQKRLYKAAKKAGASKDMLERTIQYPSSSGTNNGIVRNASGHTAHFHVRFSCAANETRCESY</sequence>
<dbReference type="Proteomes" id="UP000238823">
    <property type="component" value="Unassembled WGS sequence"/>
</dbReference>
<dbReference type="InterPro" id="IPR009045">
    <property type="entry name" value="Zn_M74/Hedgehog-like"/>
</dbReference>
<feature type="domain" description="LysM" evidence="9">
    <location>
        <begin position="149"/>
        <end position="194"/>
    </location>
</feature>
<dbReference type="Gene3D" id="3.30.1380.10">
    <property type="match status" value="1"/>
</dbReference>
<protein>
    <submittedName>
        <fullName evidence="10">Penicillin-insensitive murein endopeptidase</fullName>
    </submittedName>
</protein>
<dbReference type="SUPFAM" id="SSF54106">
    <property type="entry name" value="LysM domain"/>
    <property type="match status" value="2"/>
</dbReference>
<dbReference type="Pfam" id="PF03411">
    <property type="entry name" value="Peptidase_M74"/>
    <property type="match status" value="1"/>
</dbReference>
<feature type="region of interest" description="Disordered" evidence="8">
    <location>
        <begin position="40"/>
        <end position="141"/>
    </location>
</feature>
<dbReference type="InterPro" id="IPR036779">
    <property type="entry name" value="LysM_dom_sf"/>
</dbReference>
<feature type="domain" description="LysM" evidence="9">
    <location>
        <begin position="206"/>
        <end position="250"/>
    </location>
</feature>
<dbReference type="EMBL" id="PVNL01000139">
    <property type="protein sequence ID" value="PRP94753.1"/>
    <property type="molecule type" value="Genomic_DNA"/>
</dbReference>
<dbReference type="GO" id="GO:0046872">
    <property type="term" value="F:metal ion binding"/>
    <property type="evidence" value="ECO:0007669"/>
    <property type="project" value="UniProtKB-KW"/>
</dbReference>
<dbReference type="PANTHER" id="PTHR33734:SF22">
    <property type="entry name" value="MEMBRANE-BOUND LYTIC MUREIN TRANSGLYCOSYLASE D"/>
    <property type="match status" value="1"/>
</dbReference>
<dbReference type="PANTHER" id="PTHR33734">
    <property type="entry name" value="LYSM DOMAIN-CONTAINING GPI-ANCHORED PROTEIN 2"/>
    <property type="match status" value="1"/>
</dbReference>
<dbReference type="GO" id="GO:0030288">
    <property type="term" value="C:outer membrane-bounded periplasmic space"/>
    <property type="evidence" value="ECO:0007669"/>
    <property type="project" value="InterPro"/>
</dbReference>
<reference evidence="10 11" key="1">
    <citation type="submission" date="2018-03" db="EMBL/GenBank/DDBJ databases">
        <title>Draft Genome Sequences of the Obligatory Marine Myxobacteria Enhygromyxa salina SWB007.</title>
        <authorList>
            <person name="Poehlein A."/>
            <person name="Moghaddam J.A."/>
            <person name="Harms H."/>
            <person name="Alanjari M."/>
            <person name="Koenig G.M."/>
            <person name="Daniel R."/>
            <person name="Schaeberle T.F."/>
        </authorList>
    </citation>
    <scope>NUCLEOTIDE SEQUENCE [LARGE SCALE GENOMIC DNA]</scope>
    <source>
        <strain evidence="10 11">SWB007</strain>
    </source>
</reference>
<feature type="compositionally biased region" description="Basic and acidic residues" evidence="8">
    <location>
        <begin position="1"/>
        <end position="10"/>
    </location>
</feature>
<evidence type="ECO:0000256" key="7">
    <source>
        <dbReference type="ARBA" id="ARBA00023049"/>
    </source>
</evidence>
<accession>A0A2S9XPH1</accession>
<name>A0A2S9XPH1_9BACT</name>
<dbReference type="InterPro" id="IPR005073">
    <property type="entry name" value="Peptidase_M74"/>
</dbReference>
<keyword evidence="2" id="KW-0479">Metal-binding</keyword>